<dbReference type="AlphaFoldDB" id="F4RWU9"/>
<evidence type="ECO:0000313" key="2">
    <source>
        <dbReference type="EMBL" id="EGG03087.1"/>
    </source>
</evidence>
<protein>
    <submittedName>
        <fullName evidence="2">Uncharacterized protein</fullName>
    </submittedName>
</protein>
<dbReference type="VEuPathDB" id="FungiDB:MELLADRAFT_90419"/>
<dbReference type="InParanoid" id="F4RWU9"/>
<proteinExistence type="predicted"/>
<evidence type="ECO:0000313" key="3">
    <source>
        <dbReference type="Proteomes" id="UP000001072"/>
    </source>
</evidence>
<feature type="region of interest" description="Disordered" evidence="1">
    <location>
        <begin position="42"/>
        <end position="64"/>
    </location>
</feature>
<dbReference type="RefSeq" id="XP_007413547.1">
    <property type="nucleotide sequence ID" value="XM_007413485.1"/>
</dbReference>
<name>F4RWU9_MELLP</name>
<reference evidence="3" key="1">
    <citation type="journal article" date="2011" name="Proc. Natl. Acad. Sci. U.S.A.">
        <title>Obligate biotrophy features unraveled by the genomic analysis of rust fungi.</title>
        <authorList>
            <person name="Duplessis S."/>
            <person name="Cuomo C.A."/>
            <person name="Lin Y.-C."/>
            <person name="Aerts A."/>
            <person name="Tisserant E."/>
            <person name="Veneault-Fourrey C."/>
            <person name="Joly D.L."/>
            <person name="Hacquard S."/>
            <person name="Amselem J."/>
            <person name="Cantarel B.L."/>
            <person name="Chiu R."/>
            <person name="Coutinho P.M."/>
            <person name="Feau N."/>
            <person name="Field M."/>
            <person name="Frey P."/>
            <person name="Gelhaye E."/>
            <person name="Goldberg J."/>
            <person name="Grabherr M.G."/>
            <person name="Kodira C.D."/>
            <person name="Kohler A."/>
            <person name="Kuees U."/>
            <person name="Lindquist E.A."/>
            <person name="Lucas S.M."/>
            <person name="Mago R."/>
            <person name="Mauceli E."/>
            <person name="Morin E."/>
            <person name="Murat C."/>
            <person name="Pangilinan J.L."/>
            <person name="Park R."/>
            <person name="Pearson M."/>
            <person name="Quesneville H."/>
            <person name="Rouhier N."/>
            <person name="Sakthikumar S."/>
            <person name="Salamov A.A."/>
            <person name="Schmutz J."/>
            <person name="Selles B."/>
            <person name="Shapiro H."/>
            <person name="Tanguay P."/>
            <person name="Tuskan G.A."/>
            <person name="Henrissat B."/>
            <person name="Van de Peer Y."/>
            <person name="Rouze P."/>
            <person name="Ellis J.G."/>
            <person name="Dodds P.N."/>
            <person name="Schein J.E."/>
            <person name="Zhong S."/>
            <person name="Hamelin R.C."/>
            <person name="Grigoriev I.V."/>
            <person name="Szabo L.J."/>
            <person name="Martin F."/>
        </authorList>
    </citation>
    <scope>NUCLEOTIDE SEQUENCE [LARGE SCALE GENOMIC DNA]</scope>
    <source>
        <strain evidence="3">98AG31 / pathotype 3-4-7</strain>
    </source>
</reference>
<dbReference type="Proteomes" id="UP000001072">
    <property type="component" value="Unassembled WGS sequence"/>
</dbReference>
<gene>
    <name evidence="2" type="ORF">MELLADRAFT_90419</name>
</gene>
<keyword evidence="3" id="KW-1185">Reference proteome</keyword>
<organism evidence="3">
    <name type="scientific">Melampsora larici-populina (strain 98AG31 / pathotype 3-4-7)</name>
    <name type="common">Poplar leaf rust fungus</name>
    <dbReference type="NCBI Taxonomy" id="747676"/>
    <lineage>
        <taxon>Eukaryota</taxon>
        <taxon>Fungi</taxon>
        <taxon>Dikarya</taxon>
        <taxon>Basidiomycota</taxon>
        <taxon>Pucciniomycotina</taxon>
        <taxon>Pucciniomycetes</taxon>
        <taxon>Pucciniales</taxon>
        <taxon>Melampsoraceae</taxon>
        <taxon>Melampsora</taxon>
    </lineage>
</organism>
<dbReference type="KEGG" id="mlr:MELLADRAFT_90419"/>
<dbReference type="HOGENOM" id="CLU_2868137_0_0_1"/>
<evidence type="ECO:0000256" key="1">
    <source>
        <dbReference type="SAM" id="MobiDB-lite"/>
    </source>
</evidence>
<dbReference type="GeneID" id="18935558"/>
<accession>F4RWU9</accession>
<dbReference type="EMBL" id="GL883126">
    <property type="protein sequence ID" value="EGG03087.1"/>
    <property type="molecule type" value="Genomic_DNA"/>
</dbReference>
<sequence length="64" mass="7605">MPASLERHFGWAKSRFYRRLIRFRWPTARRVVDQLYLKDEREPVKNPGSTQIPAEFEPGSGRES</sequence>